<dbReference type="GO" id="GO:0005737">
    <property type="term" value="C:cytoplasm"/>
    <property type="evidence" value="ECO:0007669"/>
    <property type="project" value="UniProtKB-SubCell"/>
</dbReference>
<evidence type="ECO:0000256" key="3">
    <source>
        <dbReference type="HAMAP-Rule" id="MF_01385"/>
    </source>
</evidence>
<dbReference type="Gene3D" id="1.10.4190.10">
    <property type="entry name" value="Urease accessory protein UreF"/>
    <property type="match status" value="1"/>
</dbReference>
<dbReference type="GO" id="GO:0016151">
    <property type="term" value="F:nickel cation binding"/>
    <property type="evidence" value="ECO:0007669"/>
    <property type="project" value="UniProtKB-UniRule"/>
</dbReference>
<dbReference type="Pfam" id="PF01730">
    <property type="entry name" value="UreF"/>
    <property type="match status" value="1"/>
</dbReference>
<keyword evidence="3" id="KW-0963">Cytoplasm</keyword>
<dbReference type="PANTHER" id="PTHR33620:SF1">
    <property type="entry name" value="UREASE ACCESSORY PROTEIN F"/>
    <property type="match status" value="1"/>
</dbReference>
<dbReference type="HAMAP" id="MF_01385">
    <property type="entry name" value="UreF"/>
    <property type="match status" value="1"/>
</dbReference>
<dbReference type="AlphaFoldDB" id="A0A0U3QP77"/>
<sequence>MPNTPTEHVNEPPSYLLPLLQLSDSALPTGGFSHSFGMETFLERGLIDGEASFASWLSQFVGIQLTYSDGFALRLAFEASSVDDIARVDRMIAAAALPREVREAGTKMGARMLAISGTVAPGARLAGYAADVGSGRCAGHPAVAFGVAGRQLGVPLEELLASYLFTAVTSLTQNAIRAIPIGQDAGQRVLLGTHPKIMEAVRRIQALDADDFGITAPGLEIAQMRHERQRVRMFMS</sequence>
<keyword evidence="1 3" id="KW-0996">Nickel insertion</keyword>
<dbReference type="KEGG" id="psul:AU252_09825"/>
<name>A0A0U3QP77_9MICC</name>
<comment type="similarity">
    <text evidence="3">Belongs to the UreF family.</text>
</comment>
<evidence type="ECO:0000313" key="4">
    <source>
        <dbReference type="EMBL" id="ALV41413.1"/>
    </source>
</evidence>
<dbReference type="EMBL" id="CP013747">
    <property type="protein sequence ID" value="ALV41413.1"/>
    <property type="molecule type" value="Genomic_DNA"/>
</dbReference>
<evidence type="ECO:0000313" key="5">
    <source>
        <dbReference type="Proteomes" id="UP000065151"/>
    </source>
</evidence>
<dbReference type="PANTHER" id="PTHR33620">
    <property type="entry name" value="UREASE ACCESSORY PROTEIN F"/>
    <property type="match status" value="1"/>
</dbReference>
<gene>
    <name evidence="3" type="primary">ureF</name>
    <name evidence="4" type="ORF">AU252_09825</name>
</gene>
<dbReference type="InterPro" id="IPR038277">
    <property type="entry name" value="UreF_sf"/>
</dbReference>
<evidence type="ECO:0000256" key="2">
    <source>
        <dbReference type="ARBA" id="ARBA00023186"/>
    </source>
</evidence>
<dbReference type="PIRSF" id="PIRSF009467">
    <property type="entry name" value="Ureas_acces_UreF"/>
    <property type="match status" value="1"/>
</dbReference>
<protein>
    <recommendedName>
        <fullName evidence="3">Urease accessory protein UreF</fullName>
    </recommendedName>
</protein>
<comment type="function">
    <text evidence="3">Required for maturation of urease via the functional incorporation of the urease nickel metallocenter.</text>
</comment>
<dbReference type="STRING" id="121292.AU252_09825"/>
<evidence type="ECO:0000256" key="1">
    <source>
        <dbReference type="ARBA" id="ARBA00022988"/>
    </source>
</evidence>
<comment type="subunit">
    <text evidence="3">UreD, UreF and UreG form a complex that acts as a GTP-hydrolysis-dependent molecular chaperone, activating the urease apoprotein by helping to assemble the nickel containing metallocenter of UreC. The UreE protein probably delivers the nickel.</text>
</comment>
<dbReference type="Proteomes" id="UP000065151">
    <property type="component" value="Chromosome"/>
</dbReference>
<reference evidence="4 5" key="1">
    <citation type="submission" date="2015-12" db="EMBL/GenBank/DDBJ databases">
        <authorList>
            <person name="Shamseldin A."/>
            <person name="Moawad H."/>
            <person name="Abd El-Rahim W.M."/>
            <person name="Sadowsky M.J."/>
        </authorList>
    </citation>
    <scope>NUCLEOTIDE SEQUENCE [LARGE SCALE GENOMIC DNA]</scope>
    <source>
        <strain evidence="4 5">Ar51</strain>
    </source>
</reference>
<comment type="subcellular location">
    <subcellularLocation>
        <location evidence="3">Cytoplasm</location>
    </subcellularLocation>
</comment>
<organism evidence="4">
    <name type="scientific">Pseudarthrobacter sulfonivorans</name>
    <dbReference type="NCBI Taxonomy" id="121292"/>
    <lineage>
        <taxon>Bacteria</taxon>
        <taxon>Bacillati</taxon>
        <taxon>Actinomycetota</taxon>
        <taxon>Actinomycetes</taxon>
        <taxon>Micrococcales</taxon>
        <taxon>Micrococcaceae</taxon>
        <taxon>Pseudarthrobacter</taxon>
    </lineage>
</organism>
<accession>A0A0U3QP77</accession>
<dbReference type="InterPro" id="IPR002639">
    <property type="entry name" value="UreF"/>
</dbReference>
<dbReference type="RefSeq" id="WP_058930556.1">
    <property type="nucleotide sequence ID" value="NZ_CP013747.1"/>
</dbReference>
<keyword evidence="2 3" id="KW-0143">Chaperone</keyword>
<proteinExistence type="inferred from homology"/>